<keyword evidence="3 5" id="KW-1133">Transmembrane helix</keyword>
<protein>
    <recommendedName>
        <fullName evidence="6">Sugar phosphate transporter domain-containing protein</fullName>
    </recommendedName>
</protein>
<dbReference type="InterPro" id="IPR037185">
    <property type="entry name" value="EmrE-like"/>
</dbReference>
<feature type="transmembrane region" description="Helical" evidence="5">
    <location>
        <begin position="275"/>
        <end position="295"/>
    </location>
</feature>
<gene>
    <name evidence="7" type="ORF">POBO1169_LOCUS19866</name>
</gene>
<feature type="domain" description="Sugar phosphate transporter" evidence="6">
    <location>
        <begin position="102"/>
        <end position="387"/>
    </location>
</feature>
<comment type="subcellular location">
    <subcellularLocation>
        <location evidence="1">Membrane</location>
        <topology evidence="1">Multi-pass membrane protein</topology>
    </subcellularLocation>
</comment>
<proteinExistence type="predicted"/>
<reference evidence="7" key="1">
    <citation type="submission" date="2021-01" db="EMBL/GenBank/DDBJ databases">
        <authorList>
            <person name="Corre E."/>
            <person name="Pelletier E."/>
            <person name="Niang G."/>
            <person name="Scheremetjew M."/>
            <person name="Finn R."/>
            <person name="Kale V."/>
            <person name="Holt S."/>
            <person name="Cochrane G."/>
            <person name="Meng A."/>
            <person name="Brown T."/>
            <person name="Cohen L."/>
        </authorList>
    </citation>
    <scope>NUCLEOTIDE SEQUENCE</scope>
    <source>
        <strain evidence="7">CCMP722</strain>
    </source>
</reference>
<evidence type="ECO:0000256" key="2">
    <source>
        <dbReference type="ARBA" id="ARBA00022692"/>
    </source>
</evidence>
<evidence type="ECO:0000313" key="7">
    <source>
        <dbReference type="EMBL" id="CAD8691096.1"/>
    </source>
</evidence>
<dbReference type="InterPro" id="IPR004853">
    <property type="entry name" value="Sugar_P_trans_dom"/>
</dbReference>
<feature type="transmembrane region" description="Helical" evidence="5">
    <location>
        <begin position="369"/>
        <end position="390"/>
    </location>
</feature>
<sequence>MSAFAMQRSAVQIRAPCAMRSATTARKGMVGLPARKVTVSKASQFALPTRQGLSSKTGLAAPLRPTTPIVSRKTTRFVCKAADEAASGNPVTALFKKYPRLETAMYFGVWYFLNVKFNILNKQVYNYFPYPWFVSVIHLAAGLVIASFFWATKIVKFEKPDSTFMKSVTLVAVCHAIGHSLTNVSFASVAVSFTHTIKTLEPVFSSIGTYLVNGQVYSLPVYLSLIPIMAGVMICSATELSFTWLGFGCAMASNVLFAARAIFSKKLMSNMNPINVYNYVSMVSLLFCIPPIFLFEWSTLGAGMSAAAAKVGASKFYWDLWNVGMFYHLYNQVAYQALGKVEPVTHAVGNVGKRIFVIGFSILAFGNKISTQSIIGSMIAIAGAGLYGYLKGLDAQKSGAAAH</sequence>
<dbReference type="EMBL" id="HBFA01039770">
    <property type="protein sequence ID" value="CAD8691096.1"/>
    <property type="molecule type" value="Transcribed_RNA"/>
</dbReference>
<evidence type="ECO:0000256" key="1">
    <source>
        <dbReference type="ARBA" id="ARBA00004141"/>
    </source>
</evidence>
<name>A0A7S0RZ39_9CHLO</name>
<dbReference type="Pfam" id="PF03151">
    <property type="entry name" value="TPT"/>
    <property type="match status" value="1"/>
</dbReference>
<keyword evidence="2 5" id="KW-0812">Transmembrane</keyword>
<evidence type="ECO:0000256" key="3">
    <source>
        <dbReference type="ARBA" id="ARBA00022989"/>
    </source>
</evidence>
<dbReference type="SUPFAM" id="SSF103481">
    <property type="entry name" value="Multidrug resistance efflux transporter EmrE"/>
    <property type="match status" value="1"/>
</dbReference>
<organism evidence="7">
    <name type="scientific">Pyramimonas obovata</name>
    <dbReference type="NCBI Taxonomy" id="1411642"/>
    <lineage>
        <taxon>Eukaryota</taxon>
        <taxon>Viridiplantae</taxon>
        <taxon>Chlorophyta</taxon>
        <taxon>Pyramimonadophyceae</taxon>
        <taxon>Pyramimonadales</taxon>
        <taxon>Pyramimonadaceae</taxon>
        <taxon>Pyramimonas</taxon>
        <taxon>Pyramimonas incertae sedis</taxon>
    </lineage>
</organism>
<dbReference type="PANTHER" id="PTHR11132">
    <property type="entry name" value="SOLUTE CARRIER FAMILY 35"/>
    <property type="match status" value="1"/>
</dbReference>
<evidence type="ECO:0000259" key="6">
    <source>
        <dbReference type="Pfam" id="PF03151"/>
    </source>
</evidence>
<keyword evidence="4 5" id="KW-0472">Membrane</keyword>
<accession>A0A7S0RZ39</accession>
<evidence type="ECO:0000256" key="5">
    <source>
        <dbReference type="SAM" id="Phobius"/>
    </source>
</evidence>
<feature type="transmembrane region" description="Helical" evidence="5">
    <location>
        <begin position="216"/>
        <end position="234"/>
    </location>
</feature>
<dbReference type="InterPro" id="IPR050186">
    <property type="entry name" value="TPT_transporter"/>
</dbReference>
<feature type="transmembrane region" description="Helical" evidence="5">
    <location>
        <begin position="132"/>
        <end position="151"/>
    </location>
</feature>
<evidence type="ECO:0000256" key="4">
    <source>
        <dbReference type="ARBA" id="ARBA00023136"/>
    </source>
</evidence>
<dbReference type="AlphaFoldDB" id="A0A7S0RZ39"/>
<dbReference type="GO" id="GO:0016020">
    <property type="term" value="C:membrane"/>
    <property type="evidence" value="ECO:0007669"/>
    <property type="project" value="UniProtKB-SubCell"/>
</dbReference>
<feature type="transmembrane region" description="Helical" evidence="5">
    <location>
        <begin position="240"/>
        <end position="263"/>
    </location>
</feature>